<dbReference type="PANTHER" id="PTHR43362">
    <property type="entry name" value="MANNITOL DEHYDROGENASE DSF1-RELATED"/>
    <property type="match status" value="1"/>
</dbReference>
<evidence type="ECO:0000313" key="9">
    <source>
        <dbReference type="EMBL" id="SDO34187.1"/>
    </source>
</evidence>
<evidence type="ECO:0000256" key="3">
    <source>
        <dbReference type="ARBA" id="ARBA00016219"/>
    </source>
</evidence>
<keyword evidence="5" id="KW-0520">NAD</keyword>
<reference evidence="9 10" key="1">
    <citation type="submission" date="2016-10" db="EMBL/GenBank/DDBJ databases">
        <authorList>
            <person name="de Groot N.N."/>
        </authorList>
    </citation>
    <scope>NUCLEOTIDE SEQUENCE [LARGE SCALE GENOMIC DNA]</scope>
    <source>
        <strain evidence="10">P4-7,KCTC 19426,CECT 7604</strain>
    </source>
</reference>
<evidence type="ECO:0000313" key="10">
    <source>
        <dbReference type="Proteomes" id="UP000198741"/>
    </source>
</evidence>
<evidence type="ECO:0000256" key="4">
    <source>
        <dbReference type="ARBA" id="ARBA00023002"/>
    </source>
</evidence>
<dbReference type="Pfam" id="PF08125">
    <property type="entry name" value="Mannitol_dh_C"/>
    <property type="match status" value="1"/>
</dbReference>
<evidence type="ECO:0000256" key="5">
    <source>
        <dbReference type="ARBA" id="ARBA00023027"/>
    </source>
</evidence>
<dbReference type="Gene3D" id="3.40.50.720">
    <property type="entry name" value="NAD(P)-binding Rossmann-like Domain"/>
    <property type="match status" value="1"/>
</dbReference>
<protein>
    <recommendedName>
        <fullName evidence="3">Mannitol-1-phosphate 5-dehydrogenase</fullName>
        <ecNumber evidence="2">1.1.1.17</ecNumber>
    </recommendedName>
</protein>
<feature type="domain" description="Mannitol dehydrogenase C-terminal" evidence="8">
    <location>
        <begin position="285"/>
        <end position="472"/>
    </location>
</feature>
<dbReference type="InterPro" id="IPR013131">
    <property type="entry name" value="Mannitol_DH_N"/>
</dbReference>
<dbReference type="OrthoDB" id="271711at2"/>
<dbReference type="InterPro" id="IPR008927">
    <property type="entry name" value="6-PGluconate_DH-like_C_sf"/>
</dbReference>
<proteinExistence type="inferred from homology"/>
<sequence>MTPPLLTAATTPATALIHPRSSLTTGIVHLGLGNFHRAHQAVYTAQALRVEDGPWGILGVANRSGAIVTAMRQQDLRYAVLEISPEGSEAVVPAVHTGAVVAADDPNVVVDAIGSSGTAIVTLTVTEHGYTYSPRTHRLDVDSPAVRSDLNPANPPVTSIGQIVRGLQRRVRTHGRAVTILSCDNLSRNGSHTGRLVREFVEAMPAAEQRDLLSYLDQAVTFPDSMVDRIVPTTTDAERQAVARILGVRDQIPVPAEPFSMWVMQDEFAAGRPAWEHGGAVFTDDVHPYEMLKLRLLNGTHSLIAYLGALDGRPTIPDSAARTFIADAARRVLLEDYLPSITVPDDIDLDTYVDQLFTRWSNSALGHGTHQVGSDGSVKLAQRIPEPALLHLDNGRMPHHLALTLAAYLTCVAPPAGYEPGPHAAAMSDPARAGLVALQSETSSSTAFVKAVLDGGLLGQDLAQHPEFITRTAEFRDILARHGSAAAAAEAAAASDHEIHPLASTRA</sequence>
<evidence type="ECO:0000256" key="2">
    <source>
        <dbReference type="ARBA" id="ARBA00012939"/>
    </source>
</evidence>
<name>A0A1H0IRU7_9ACTN</name>
<accession>A0A1H0IRU7</accession>
<keyword evidence="4" id="KW-0560">Oxidoreductase</keyword>
<dbReference type="SUPFAM" id="SSF51735">
    <property type="entry name" value="NAD(P)-binding Rossmann-fold domains"/>
    <property type="match status" value="1"/>
</dbReference>
<dbReference type="InterPro" id="IPR013118">
    <property type="entry name" value="Mannitol_DH_C"/>
</dbReference>
<dbReference type="EMBL" id="LT629710">
    <property type="protein sequence ID" value="SDO34187.1"/>
    <property type="molecule type" value="Genomic_DNA"/>
</dbReference>
<dbReference type="InterPro" id="IPR023027">
    <property type="entry name" value="Mannitol_DH_CS"/>
</dbReference>
<dbReference type="InterPro" id="IPR000669">
    <property type="entry name" value="Mannitol_DH"/>
</dbReference>
<evidence type="ECO:0000259" key="7">
    <source>
        <dbReference type="Pfam" id="PF01232"/>
    </source>
</evidence>
<feature type="domain" description="Mannitol dehydrogenase N-terminal" evidence="7">
    <location>
        <begin position="26"/>
        <end position="276"/>
    </location>
</feature>
<dbReference type="GO" id="GO:0008926">
    <property type="term" value="F:mannitol-1-phosphate 5-dehydrogenase activity"/>
    <property type="evidence" value="ECO:0007669"/>
    <property type="project" value="UniProtKB-EC"/>
</dbReference>
<evidence type="ECO:0000256" key="1">
    <source>
        <dbReference type="ARBA" id="ARBA00006541"/>
    </source>
</evidence>
<dbReference type="Proteomes" id="UP000198741">
    <property type="component" value="Chromosome I"/>
</dbReference>
<dbReference type="EC" id="1.1.1.17" evidence="2"/>
<dbReference type="SUPFAM" id="SSF48179">
    <property type="entry name" value="6-phosphogluconate dehydrogenase C-terminal domain-like"/>
    <property type="match status" value="1"/>
</dbReference>
<dbReference type="InterPro" id="IPR036291">
    <property type="entry name" value="NAD(P)-bd_dom_sf"/>
</dbReference>
<keyword evidence="10" id="KW-1185">Reference proteome</keyword>
<dbReference type="RefSeq" id="WP_090481176.1">
    <property type="nucleotide sequence ID" value="NZ_LT629710.1"/>
</dbReference>
<dbReference type="Gene3D" id="1.10.1040.10">
    <property type="entry name" value="N-(1-d-carboxylethyl)-l-norvaline Dehydrogenase, domain 2"/>
    <property type="match status" value="1"/>
</dbReference>
<dbReference type="GO" id="GO:0019594">
    <property type="term" value="P:mannitol metabolic process"/>
    <property type="evidence" value="ECO:0007669"/>
    <property type="project" value="InterPro"/>
</dbReference>
<evidence type="ECO:0000259" key="8">
    <source>
        <dbReference type="Pfam" id="PF08125"/>
    </source>
</evidence>
<gene>
    <name evidence="9" type="ORF">SAMN04515671_0621</name>
</gene>
<dbReference type="InterPro" id="IPR013328">
    <property type="entry name" value="6PGD_dom2"/>
</dbReference>
<dbReference type="PRINTS" id="PR00084">
    <property type="entry name" value="MTLDHDRGNASE"/>
</dbReference>
<organism evidence="9 10">
    <name type="scientific">Nakamurella panacisegetis</name>
    <dbReference type="NCBI Taxonomy" id="1090615"/>
    <lineage>
        <taxon>Bacteria</taxon>
        <taxon>Bacillati</taxon>
        <taxon>Actinomycetota</taxon>
        <taxon>Actinomycetes</taxon>
        <taxon>Nakamurellales</taxon>
        <taxon>Nakamurellaceae</taxon>
        <taxon>Nakamurella</taxon>
    </lineage>
</organism>
<dbReference type="AlphaFoldDB" id="A0A1H0IRU7"/>
<evidence type="ECO:0000256" key="6">
    <source>
        <dbReference type="ARBA" id="ARBA00048615"/>
    </source>
</evidence>
<comment type="catalytic activity">
    <reaction evidence="6">
        <text>D-mannitol 1-phosphate + NAD(+) = beta-D-fructose 6-phosphate + NADH + H(+)</text>
        <dbReference type="Rhea" id="RHEA:19661"/>
        <dbReference type="ChEBI" id="CHEBI:15378"/>
        <dbReference type="ChEBI" id="CHEBI:57540"/>
        <dbReference type="ChEBI" id="CHEBI:57634"/>
        <dbReference type="ChEBI" id="CHEBI:57945"/>
        <dbReference type="ChEBI" id="CHEBI:61381"/>
        <dbReference type="EC" id="1.1.1.17"/>
    </reaction>
</comment>
<dbReference type="STRING" id="1090615.SAMN04515671_0621"/>
<dbReference type="Pfam" id="PF01232">
    <property type="entry name" value="Mannitol_dh"/>
    <property type="match status" value="1"/>
</dbReference>
<comment type="similarity">
    <text evidence="1">Belongs to the mannitol dehydrogenase family.</text>
</comment>
<dbReference type="InterPro" id="IPR050988">
    <property type="entry name" value="Mannitol_DH/Oxidoreductase"/>
</dbReference>
<dbReference type="PANTHER" id="PTHR43362:SF1">
    <property type="entry name" value="MANNITOL DEHYDROGENASE 2-RELATED"/>
    <property type="match status" value="1"/>
</dbReference>
<dbReference type="PROSITE" id="PS00974">
    <property type="entry name" value="MANNITOL_DHGENASE"/>
    <property type="match status" value="1"/>
</dbReference>